<evidence type="ECO:0000259" key="8">
    <source>
        <dbReference type="PROSITE" id="PS50052"/>
    </source>
</evidence>
<feature type="region of interest" description="Disordered" evidence="7">
    <location>
        <begin position="48"/>
        <end position="110"/>
    </location>
</feature>
<feature type="region of interest" description="Disordered" evidence="7">
    <location>
        <begin position="316"/>
        <end position="340"/>
    </location>
</feature>
<accession>A0A0F7UC23</accession>
<dbReference type="Gene3D" id="3.40.50.300">
    <property type="entry name" value="P-loop containing nucleotide triphosphate hydrolases"/>
    <property type="match status" value="1"/>
</dbReference>
<dbReference type="EMBL" id="LN714480">
    <property type="protein sequence ID" value="CEL65942.1"/>
    <property type="molecule type" value="Genomic_DNA"/>
</dbReference>
<reference evidence="9" key="1">
    <citation type="journal article" date="2015" name="PLoS ONE">
        <title>Comprehensive Evaluation of Toxoplasma gondii VEG and Neospora caninum LIV Genomes with Tachyzoite Stage Transcriptome and Proteome Defines Novel Transcript Features.</title>
        <authorList>
            <person name="Ramaprasad A."/>
            <person name="Mourier T."/>
            <person name="Naeem R."/>
            <person name="Malas T.B."/>
            <person name="Moussa E."/>
            <person name="Panigrahi A."/>
            <person name="Vermont S.J."/>
            <person name="Otto T.D."/>
            <person name="Wastling J."/>
            <person name="Pain A."/>
        </authorList>
    </citation>
    <scope>NUCLEOTIDE SEQUENCE</scope>
    <source>
        <strain evidence="9">Liverpool</strain>
    </source>
</reference>
<sequence>MSTCPASNARRCSSPVKSRGAVSLEEAGEDRTTAAELLPAASLAGTLSPASKSLAASGDAKSLDGGEGDTADASAGKKDAHSREEETPASEKASQENAVEDADGDEPGCDRARATSLKRLLCDSAPPVLVVAGPSGVGKGTLVKRIFAQWPHAFGFSISHTSRQPRPGECHGKEYFFCSREEFERLKKEGHFVESAEFSGNCYGTSFAAVDKVRREERICLLEIDMAGVIQIQSTPLAKQAHFVFIKPPSVVELEARLRGRCTEKEEHIAKRLAAAKRELLLAKEVHFDFYLTNDNLEEAWQKLESQLVQWYGPVFDKKSDPGEKKSRQSEEGNSERKAE</sequence>
<dbReference type="GO" id="GO:0004385">
    <property type="term" value="F:GMP kinase activity"/>
    <property type="evidence" value="ECO:0007669"/>
    <property type="project" value="UniProtKB-EC"/>
</dbReference>
<dbReference type="InterPro" id="IPR008144">
    <property type="entry name" value="Guanylate_kin-like_dom"/>
</dbReference>
<organism evidence="9">
    <name type="scientific">Neospora caninum (strain Liverpool)</name>
    <dbReference type="NCBI Taxonomy" id="572307"/>
    <lineage>
        <taxon>Eukaryota</taxon>
        <taxon>Sar</taxon>
        <taxon>Alveolata</taxon>
        <taxon>Apicomplexa</taxon>
        <taxon>Conoidasida</taxon>
        <taxon>Coccidia</taxon>
        <taxon>Eucoccidiorida</taxon>
        <taxon>Eimeriorina</taxon>
        <taxon>Sarcocystidae</taxon>
        <taxon>Neospora</taxon>
    </lineage>
</organism>
<evidence type="ECO:0000256" key="1">
    <source>
        <dbReference type="ARBA" id="ARBA00005790"/>
    </source>
</evidence>
<keyword evidence="5 9" id="KW-0418">Kinase</keyword>
<evidence type="ECO:0000313" key="9">
    <source>
        <dbReference type="EMBL" id="CEL65942.1"/>
    </source>
</evidence>
<dbReference type="EC" id="2.7.4.8" evidence="2"/>
<dbReference type="NCBIfam" id="TIGR03263">
    <property type="entry name" value="guanyl_kin"/>
    <property type="match status" value="1"/>
</dbReference>
<dbReference type="SUPFAM" id="SSF52540">
    <property type="entry name" value="P-loop containing nucleoside triphosphate hydrolases"/>
    <property type="match status" value="1"/>
</dbReference>
<gene>
    <name evidence="9" type="ORF">BN1204_017730</name>
</gene>
<feature type="compositionally biased region" description="Basic and acidic residues" evidence="7">
    <location>
        <begin position="75"/>
        <end position="86"/>
    </location>
</feature>
<evidence type="ECO:0000256" key="3">
    <source>
        <dbReference type="ARBA" id="ARBA00022679"/>
    </source>
</evidence>
<keyword evidence="6" id="KW-0067">ATP-binding</keyword>
<evidence type="ECO:0000256" key="2">
    <source>
        <dbReference type="ARBA" id="ARBA00012961"/>
    </source>
</evidence>
<dbReference type="InterPro" id="IPR017665">
    <property type="entry name" value="Guanylate_kinase"/>
</dbReference>
<name>A0A0F7UC23_NEOCL</name>
<dbReference type="InterPro" id="IPR027417">
    <property type="entry name" value="P-loop_NTPase"/>
</dbReference>
<feature type="compositionally biased region" description="Acidic residues" evidence="7">
    <location>
        <begin position="98"/>
        <end position="107"/>
    </location>
</feature>
<dbReference type="GO" id="GO:0005524">
    <property type="term" value="F:ATP binding"/>
    <property type="evidence" value="ECO:0007669"/>
    <property type="project" value="UniProtKB-KW"/>
</dbReference>
<dbReference type="PANTHER" id="PTHR23117">
    <property type="entry name" value="GUANYLATE KINASE-RELATED"/>
    <property type="match status" value="1"/>
</dbReference>
<evidence type="ECO:0000256" key="5">
    <source>
        <dbReference type="ARBA" id="ARBA00022777"/>
    </source>
</evidence>
<evidence type="ECO:0000256" key="4">
    <source>
        <dbReference type="ARBA" id="ARBA00022741"/>
    </source>
</evidence>
<feature type="region of interest" description="Disordered" evidence="7">
    <location>
        <begin position="1"/>
        <end position="33"/>
    </location>
</feature>
<feature type="domain" description="Guanylate kinase-like" evidence="8">
    <location>
        <begin position="126"/>
        <end position="309"/>
    </location>
</feature>
<protein>
    <recommendedName>
        <fullName evidence="2">guanylate kinase</fullName>
        <ecNumber evidence="2">2.7.4.8</ecNumber>
    </recommendedName>
</protein>
<keyword evidence="3" id="KW-0808">Transferase</keyword>
<evidence type="ECO:0000256" key="6">
    <source>
        <dbReference type="ARBA" id="ARBA00022840"/>
    </source>
</evidence>
<dbReference type="Pfam" id="PF00625">
    <property type="entry name" value="Guanylate_kin"/>
    <property type="match status" value="1"/>
</dbReference>
<dbReference type="AlphaFoldDB" id="A0A0F7UC23"/>
<dbReference type="PANTHER" id="PTHR23117:SF13">
    <property type="entry name" value="GUANYLATE KINASE"/>
    <property type="match status" value="1"/>
</dbReference>
<dbReference type="InterPro" id="IPR008145">
    <property type="entry name" value="GK/Ca_channel_bsu"/>
</dbReference>
<dbReference type="CDD" id="cd00071">
    <property type="entry name" value="GMPK"/>
    <property type="match status" value="1"/>
</dbReference>
<keyword evidence="4" id="KW-0547">Nucleotide-binding</keyword>
<dbReference type="GO" id="GO:0005829">
    <property type="term" value="C:cytosol"/>
    <property type="evidence" value="ECO:0007669"/>
    <property type="project" value="TreeGrafter"/>
</dbReference>
<dbReference type="PROSITE" id="PS50052">
    <property type="entry name" value="GUANYLATE_KINASE_2"/>
    <property type="match status" value="1"/>
</dbReference>
<dbReference type="FunFam" id="3.30.63.10:FF:000002">
    <property type="entry name" value="Guanylate kinase 1"/>
    <property type="match status" value="1"/>
</dbReference>
<proteinExistence type="inferred from homology"/>
<comment type="similarity">
    <text evidence="1">Belongs to the guanylate kinase family.</text>
</comment>
<evidence type="ECO:0000256" key="7">
    <source>
        <dbReference type="SAM" id="MobiDB-lite"/>
    </source>
</evidence>
<dbReference type="SMART" id="SM00072">
    <property type="entry name" value="GuKc"/>
    <property type="match status" value="1"/>
</dbReference>